<keyword evidence="2" id="KW-1185">Reference proteome</keyword>
<gene>
    <name evidence="1" type="ORF">J2Z34_003184</name>
</gene>
<dbReference type="Pfam" id="PF00543">
    <property type="entry name" value="P-II"/>
    <property type="match status" value="1"/>
</dbReference>
<dbReference type="SUPFAM" id="SSF54913">
    <property type="entry name" value="GlnB-like"/>
    <property type="match status" value="2"/>
</dbReference>
<dbReference type="Gene3D" id="3.30.70.120">
    <property type="match status" value="2"/>
</dbReference>
<proteinExistence type="predicted"/>
<sequence>MQHRMETCLELVCVIVDAGCASRVLSISKEIGVTGGTIFYGSGTARSRLLDFFELSSVRREIVLMAAREEVAKEVLETLGKKLNLHKKYHGIAFTMPIRAMYGSVSCRVPKEEEGEEEIMTHSSIFTIVDKGKAEAVIEAAAKAGARGGTIINARGSGIHETEKLFHMEIEPEKEVVLIVAKNENLDPIIESIRTELKLDEPGNGILFVQDVKRTYGLR</sequence>
<evidence type="ECO:0000313" key="1">
    <source>
        <dbReference type="EMBL" id="MBP1920669.1"/>
    </source>
</evidence>
<protein>
    <submittedName>
        <fullName evidence="1">Nitrogen regulatory protein PII</fullName>
    </submittedName>
</protein>
<dbReference type="Proteomes" id="UP001519271">
    <property type="component" value="Unassembled WGS sequence"/>
</dbReference>
<dbReference type="InterPro" id="IPR011322">
    <property type="entry name" value="N-reg_PII-like_a/b"/>
</dbReference>
<dbReference type="InterPro" id="IPR015867">
    <property type="entry name" value="N-reg_PII/ATP_PRibTrfase_C"/>
</dbReference>
<comment type="caution">
    <text evidence="1">The sequence shown here is derived from an EMBL/GenBank/DDBJ whole genome shotgun (WGS) entry which is preliminary data.</text>
</comment>
<dbReference type="InterPro" id="IPR002187">
    <property type="entry name" value="N-reg_PII"/>
</dbReference>
<reference evidence="1 2" key="1">
    <citation type="submission" date="2021-03" db="EMBL/GenBank/DDBJ databases">
        <title>Genomic Encyclopedia of Type Strains, Phase IV (KMG-IV): sequencing the most valuable type-strain genomes for metagenomic binning, comparative biology and taxonomic classification.</title>
        <authorList>
            <person name="Goeker M."/>
        </authorList>
    </citation>
    <scope>NUCLEOTIDE SEQUENCE [LARGE SCALE GENOMIC DNA]</scope>
    <source>
        <strain evidence="1 2">DSM 6139</strain>
    </source>
</reference>
<dbReference type="SMART" id="SM00938">
    <property type="entry name" value="P-II"/>
    <property type="match status" value="1"/>
</dbReference>
<dbReference type="EMBL" id="JAGGKC010000036">
    <property type="protein sequence ID" value="MBP1920669.1"/>
    <property type="molecule type" value="Genomic_DNA"/>
</dbReference>
<dbReference type="PROSITE" id="PS51343">
    <property type="entry name" value="PII_GLNB_DOM"/>
    <property type="match status" value="1"/>
</dbReference>
<accession>A0ABS4G811</accession>
<organism evidence="1 2">
    <name type="scientific">Youngiibacter multivorans</name>
    <dbReference type="NCBI Taxonomy" id="937251"/>
    <lineage>
        <taxon>Bacteria</taxon>
        <taxon>Bacillati</taxon>
        <taxon>Bacillota</taxon>
        <taxon>Clostridia</taxon>
        <taxon>Eubacteriales</taxon>
        <taxon>Clostridiaceae</taxon>
        <taxon>Youngiibacter</taxon>
    </lineage>
</organism>
<name>A0ABS4G811_9CLOT</name>
<evidence type="ECO:0000313" key="2">
    <source>
        <dbReference type="Proteomes" id="UP001519271"/>
    </source>
</evidence>